<keyword evidence="16" id="KW-0539">Nucleus</keyword>
<organism evidence="24 25">
    <name type="scientific">Vigna radiata var. radiata</name>
    <name type="common">Mung bean</name>
    <name type="synonym">Phaseolus aureus</name>
    <dbReference type="NCBI Taxonomy" id="3916"/>
    <lineage>
        <taxon>Eukaryota</taxon>
        <taxon>Viridiplantae</taxon>
        <taxon>Streptophyta</taxon>
        <taxon>Embryophyta</taxon>
        <taxon>Tracheophyta</taxon>
        <taxon>Spermatophyta</taxon>
        <taxon>Magnoliopsida</taxon>
        <taxon>eudicotyledons</taxon>
        <taxon>Gunneridae</taxon>
        <taxon>Pentapetalae</taxon>
        <taxon>rosids</taxon>
        <taxon>fabids</taxon>
        <taxon>Fabales</taxon>
        <taxon>Fabaceae</taxon>
        <taxon>Papilionoideae</taxon>
        <taxon>50 kb inversion clade</taxon>
        <taxon>NPAAA clade</taxon>
        <taxon>indigoferoid/millettioid clade</taxon>
        <taxon>Phaseoleae</taxon>
        <taxon>Vigna</taxon>
    </lineage>
</organism>
<evidence type="ECO:0000256" key="15">
    <source>
        <dbReference type="ARBA" id="ARBA00023204"/>
    </source>
</evidence>
<dbReference type="GO" id="GO:0016887">
    <property type="term" value="F:ATP hydrolysis activity"/>
    <property type="evidence" value="ECO:0007669"/>
    <property type="project" value="InterPro"/>
</dbReference>
<feature type="binding site" evidence="21">
    <location>
        <position position="698"/>
    </location>
    <ligand>
        <name>Zn(2+)</name>
        <dbReference type="ChEBI" id="CHEBI:29105"/>
    </ligand>
</feature>
<name>A0A1S3VUI1_VIGRR</name>
<feature type="coiled-coil region" evidence="22">
    <location>
        <begin position="477"/>
        <end position="565"/>
    </location>
</feature>
<keyword evidence="9" id="KW-0227">DNA damage</keyword>
<keyword evidence="8" id="KW-0547">Nucleotide-binding</keyword>
<keyword evidence="14 22" id="KW-0175">Coiled coil</keyword>
<feature type="coiled-coil region" evidence="22">
    <location>
        <begin position="197"/>
        <end position="336"/>
    </location>
</feature>
<evidence type="ECO:0000256" key="2">
    <source>
        <dbReference type="ARBA" id="ARBA00004123"/>
    </source>
</evidence>
<dbReference type="GO" id="GO:0030870">
    <property type="term" value="C:Mre11 complex"/>
    <property type="evidence" value="ECO:0007669"/>
    <property type="project" value="InterPro"/>
</dbReference>
<dbReference type="FunFam" id="3.40.50.300:FF:001649">
    <property type="entry name" value="DNA repair protein RAD50"/>
    <property type="match status" value="1"/>
</dbReference>
<reference evidence="25" key="1">
    <citation type="submission" date="2025-08" db="UniProtKB">
        <authorList>
            <consortium name="RefSeq"/>
        </authorList>
    </citation>
    <scope>IDENTIFICATION</scope>
    <source>
        <tissue evidence="25">Leaf</tissue>
    </source>
</reference>
<keyword evidence="17" id="KW-0469">Meiosis</keyword>
<evidence type="ECO:0000256" key="13">
    <source>
        <dbReference type="ARBA" id="ARBA00022842"/>
    </source>
</evidence>
<evidence type="ECO:0000256" key="14">
    <source>
        <dbReference type="ARBA" id="ARBA00023054"/>
    </source>
</evidence>
<dbReference type="GO" id="GO:0007004">
    <property type="term" value="P:telomere maintenance via telomerase"/>
    <property type="evidence" value="ECO:0007669"/>
    <property type="project" value="TreeGrafter"/>
</dbReference>
<dbReference type="SUPFAM" id="SSF52540">
    <property type="entry name" value="P-loop containing nucleoside triphosphate hydrolases"/>
    <property type="match status" value="1"/>
</dbReference>
<evidence type="ECO:0000256" key="22">
    <source>
        <dbReference type="SAM" id="Coils"/>
    </source>
</evidence>
<dbReference type="InterPro" id="IPR004584">
    <property type="entry name" value="Rad50_eukaryotes"/>
</dbReference>
<dbReference type="PANTHER" id="PTHR18867:SF12">
    <property type="entry name" value="DNA REPAIR PROTEIN RAD50"/>
    <property type="match status" value="1"/>
</dbReference>
<dbReference type="FunFam" id="3.40.50.300:FF:004267">
    <property type="entry name" value="Os02g0497500 protein"/>
    <property type="match status" value="1"/>
</dbReference>
<keyword evidence="10" id="KW-0378">Hydrolase</keyword>
<evidence type="ECO:0000256" key="12">
    <source>
        <dbReference type="ARBA" id="ARBA00022840"/>
    </source>
</evidence>
<dbReference type="Pfam" id="PF04423">
    <property type="entry name" value="Rad50_zn_hook"/>
    <property type="match status" value="1"/>
</dbReference>
<keyword evidence="11 21" id="KW-0862">Zinc</keyword>
<evidence type="ECO:0000256" key="20">
    <source>
        <dbReference type="ARBA" id="ARBA00064981"/>
    </source>
</evidence>
<keyword evidence="7 21" id="KW-0479">Metal-binding</keyword>
<evidence type="ECO:0000256" key="18">
    <source>
        <dbReference type="ARBA" id="ARBA00023306"/>
    </source>
</evidence>
<comment type="subcellular location">
    <subcellularLocation>
        <location evidence="3">Chromosome</location>
    </subcellularLocation>
    <subcellularLocation>
        <location evidence="2">Nucleus</location>
    </subcellularLocation>
</comment>
<dbReference type="GO" id="GO:0051880">
    <property type="term" value="F:G-quadruplex DNA binding"/>
    <property type="evidence" value="ECO:0007669"/>
    <property type="project" value="TreeGrafter"/>
</dbReference>
<feature type="coiled-coil region" evidence="22">
    <location>
        <begin position="1008"/>
        <end position="1092"/>
    </location>
</feature>
<feature type="coiled-coil region" evidence="22">
    <location>
        <begin position="595"/>
        <end position="647"/>
    </location>
</feature>
<keyword evidence="24" id="KW-1185">Reference proteome</keyword>
<keyword evidence="13" id="KW-0460">Magnesium</keyword>
<comment type="cofactor">
    <cofactor evidence="1">
        <name>Zn(2+)</name>
        <dbReference type="ChEBI" id="CHEBI:29105"/>
    </cofactor>
</comment>
<dbReference type="STRING" id="3916.A0A1S3VUI1"/>
<comment type="similarity">
    <text evidence="4">Belongs to the SMC family. RAD50 subfamily.</text>
</comment>
<dbReference type="InterPro" id="IPR013134">
    <property type="entry name" value="Zn_hook_RAD50"/>
</dbReference>
<evidence type="ECO:0000256" key="3">
    <source>
        <dbReference type="ARBA" id="ARBA00004286"/>
    </source>
</evidence>
<dbReference type="PANTHER" id="PTHR18867">
    <property type="entry name" value="RAD50"/>
    <property type="match status" value="1"/>
</dbReference>
<evidence type="ECO:0000256" key="17">
    <source>
        <dbReference type="ARBA" id="ARBA00023254"/>
    </source>
</evidence>
<keyword evidence="18" id="KW-0131">Cell cycle</keyword>
<dbReference type="GO" id="GO:0000722">
    <property type="term" value="P:telomere maintenance via recombination"/>
    <property type="evidence" value="ECO:0007669"/>
    <property type="project" value="TreeGrafter"/>
</dbReference>
<dbReference type="Pfam" id="PF13175">
    <property type="entry name" value="AAA_15"/>
    <property type="match status" value="1"/>
</dbReference>
<dbReference type="PROSITE" id="PS51131">
    <property type="entry name" value="ZN_HOOK"/>
    <property type="match status" value="1"/>
</dbReference>
<dbReference type="OrthoDB" id="18797at2759"/>
<dbReference type="GO" id="GO:0000794">
    <property type="term" value="C:condensed nuclear chromosome"/>
    <property type="evidence" value="ECO:0007669"/>
    <property type="project" value="TreeGrafter"/>
</dbReference>
<evidence type="ECO:0000256" key="4">
    <source>
        <dbReference type="ARBA" id="ARBA00009439"/>
    </source>
</evidence>
<evidence type="ECO:0000256" key="8">
    <source>
        <dbReference type="ARBA" id="ARBA00022741"/>
    </source>
</evidence>
<dbReference type="GO" id="GO:0006302">
    <property type="term" value="P:double-strand break repair"/>
    <property type="evidence" value="ECO:0007669"/>
    <property type="project" value="InterPro"/>
</dbReference>
<keyword evidence="15" id="KW-0234">DNA repair</keyword>
<keyword evidence="6" id="KW-0158">Chromosome</keyword>
<evidence type="ECO:0000313" key="24">
    <source>
        <dbReference type="Proteomes" id="UP000087766"/>
    </source>
</evidence>
<feature type="coiled-coil region" evidence="22">
    <location>
        <begin position="753"/>
        <end position="971"/>
    </location>
</feature>
<evidence type="ECO:0000256" key="10">
    <source>
        <dbReference type="ARBA" id="ARBA00022801"/>
    </source>
</evidence>
<dbReference type="GO" id="GO:0070192">
    <property type="term" value="P:chromosome organization involved in meiotic cell cycle"/>
    <property type="evidence" value="ECO:0007669"/>
    <property type="project" value="TreeGrafter"/>
</dbReference>
<evidence type="ECO:0000256" key="9">
    <source>
        <dbReference type="ARBA" id="ARBA00022763"/>
    </source>
</evidence>
<dbReference type="GO" id="GO:0046872">
    <property type="term" value="F:metal ion binding"/>
    <property type="evidence" value="ECO:0007669"/>
    <property type="project" value="UniProtKB-UniRule"/>
</dbReference>
<feature type="binding site" evidence="21">
    <location>
        <position position="695"/>
    </location>
    <ligand>
        <name>Zn(2+)</name>
        <dbReference type="ChEBI" id="CHEBI:29105"/>
    </ligand>
</feature>
<dbReference type="GO" id="GO:0043047">
    <property type="term" value="F:single-stranded telomeric DNA binding"/>
    <property type="evidence" value="ECO:0007669"/>
    <property type="project" value="TreeGrafter"/>
</dbReference>
<comment type="catalytic activity">
    <reaction evidence="19">
        <text>ATP + H2O = ADP + phosphate + H(+)</text>
        <dbReference type="Rhea" id="RHEA:13065"/>
        <dbReference type="ChEBI" id="CHEBI:15377"/>
        <dbReference type="ChEBI" id="CHEBI:15378"/>
        <dbReference type="ChEBI" id="CHEBI:30616"/>
        <dbReference type="ChEBI" id="CHEBI:43474"/>
        <dbReference type="ChEBI" id="CHEBI:456216"/>
    </reaction>
</comment>
<dbReference type="KEGG" id="vra:106778297"/>
<protein>
    <recommendedName>
        <fullName evidence="5">DNA repair protein RAD50</fullName>
    </recommendedName>
</protein>
<dbReference type="RefSeq" id="XP_014521724.1">
    <property type="nucleotide sequence ID" value="XM_014666238.2"/>
</dbReference>
<evidence type="ECO:0000256" key="21">
    <source>
        <dbReference type="PROSITE-ProRule" id="PRU00471"/>
    </source>
</evidence>
<dbReference type="GO" id="GO:0003691">
    <property type="term" value="F:double-stranded telomeric DNA binding"/>
    <property type="evidence" value="ECO:0007669"/>
    <property type="project" value="TreeGrafter"/>
</dbReference>
<keyword evidence="12" id="KW-0067">ATP-binding</keyword>
<evidence type="ECO:0000256" key="11">
    <source>
        <dbReference type="ARBA" id="ARBA00022833"/>
    </source>
</evidence>
<dbReference type="GO" id="GO:0005524">
    <property type="term" value="F:ATP binding"/>
    <property type="evidence" value="ECO:0007669"/>
    <property type="project" value="UniProtKB-KW"/>
</dbReference>
<comment type="subunit">
    <text evidence="20">Component of the MRN complex composed of two heterodimers RAD50 and MRE11 associated with a single NBS1.</text>
</comment>
<dbReference type="Pfam" id="PF13558">
    <property type="entry name" value="SbcC_Walker_B"/>
    <property type="match status" value="1"/>
</dbReference>
<evidence type="ECO:0000313" key="25">
    <source>
        <dbReference type="RefSeq" id="XP_014521724.1"/>
    </source>
</evidence>
<accession>A0A1S3VUI1</accession>
<feature type="coiled-coil region" evidence="22">
    <location>
        <begin position="398"/>
        <end position="425"/>
    </location>
</feature>
<proteinExistence type="inferred from homology"/>
<feature type="domain" description="Zinc-hook" evidence="23">
    <location>
        <begin position="648"/>
        <end position="747"/>
    </location>
</feature>
<dbReference type="Proteomes" id="UP000087766">
    <property type="component" value="Unplaced"/>
</dbReference>
<evidence type="ECO:0000256" key="16">
    <source>
        <dbReference type="ARBA" id="ARBA00023242"/>
    </source>
</evidence>
<dbReference type="GeneID" id="106778297"/>
<evidence type="ECO:0000256" key="5">
    <source>
        <dbReference type="ARBA" id="ARBA00017893"/>
    </source>
</evidence>
<dbReference type="InterPro" id="IPR041685">
    <property type="entry name" value="AAA_GajA/Old/RecF-like"/>
</dbReference>
<evidence type="ECO:0000256" key="19">
    <source>
        <dbReference type="ARBA" id="ARBA00049360"/>
    </source>
</evidence>
<gene>
    <name evidence="25" type="primary">LOC106778297</name>
</gene>
<evidence type="ECO:0000256" key="6">
    <source>
        <dbReference type="ARBA" id="ARBA00022454"/>
    </source>
</evidence>
<sequence length="1316" mass="152813">MSTVDKMLIKGIRSFDPENKNVITFFKPLTLIVGPNGAGKTTIIECLKLSCTGELPPNARSGHSFIHDPKVAGETETKGQIKLRFKTAAGKDVVCVRSFQLTQKASKMEYKAIESVIQTISPHTGEKVSLSYRCADMDKEVPALMGVSKAILENVIFVHQDEANWPLQDPSTLKKKFDDIFSATRYTKALEVIKKLHKEQAQEIKTYKLKLEHLQTLKDAAYKLRESIAHDQEKTESVKCQVLELEDSIKQLEDKIHHAEETLKDLRKLQQKISNKTAQRSTLLKEQEKQHAALVEENVDSDELLMEWKTKFEERIAILEAKIRKLGRELDDAAAKGTALTKIIDDTIQEIAKLQAEAEVHMSLKNERDSSIQDLFTTYSLGSLPNYPFSDEVALNLSRRVKLRLADLEKDLDDKKKANDKELEMAWKCYMNANDRWKDTEAKIKAMQRIKEGNLKRIKEKKKELDSSELQMTDVNLSHIDERERNLKNEIERKRSQLSHRQFETTIRQMRDEIHSVDQKIRAVNREKDIMTADSEHRVMLSHKKAELENRKKKHKKIFDDLKDKIRKVLKGRVPLDKDVKKEITEALRAVGVEFDDVKEKHRDAEKEVNMLQIKIQEVNGNLSKHHKDLESRKRFIESKLQFLDQQCSGLDSYLKVLESSKEKRDVQRSKYNIADGMRQMFDPFERVARAHHVCPCCERPFSPEEEDNFVKKQRVKAASSAEHMKVLAVESSNAESHFQQLDKLRMVYEEYVKLGKETIPNTEKELQQLKDEMDEKSQALDDVLCVLAQVKTDKDLVDTLVQPVENADRLFQEIQDLKKQVEDLEDKHDFRGQGVRTLEEIQLELNTLQSTKDNLQSELERLSEEQRHMENDLSNIEIRWLNLKEEKLKATNVLQRVKKLEEELEHLTEENTQVDLDEKHLADDLGSFSSEKDKLLANHNDMKIRLNRENEDLAEQKRSYQQEAESLFRMNSKIKEYSDLKKGDRLKELQEKNSLSQSQRQSCDTRMQEISAELDKSKDLMQNQDQLRRKIDDNLNYRKTKAEVDELAHEIETLEENILKAGGISTIETECQKLSQERERLLSEVNRFRGTMSVYQSNISKNKVDLKQTQYKDIDKRYFDQLILLKTTEMANKDLDRYYNALDKALMRFHTMKMEEINKIIRELWQQTYRGQDIDYISIHSDSEGAGTRSYSYKVVMQTGDAELEMRGRCSAGQKVLASLIIRLALAETFCLNCGILALDEPTTNLDGPNAESLAAALVRIMEDRKGQENFQLIVITHDERFAQLIGQRQHAERYYRVSKDDLQHSIIESQEIFD</sequence>
<dbReference type="NCBIfam" id="TIGR00606">
    <property type="entry name" value="rad50"/>
    <property type="match status" value="1"/>
</dbReference>
<evidence type="ECO:0000256" key="7">
    <source>
        <dbReference type="ARBA" id="ARBA00022723"/>
    </source>
</evidence>
<evidence type="ECO:0000259" key="23">
    <source>
        <dbReference type="PROSITE" id="PS51131"/>
    </source>
</evidence>
<dbReference type="InterPro" id="IPR027417">
    <property type="entry name" value="P-loop_NTPase"/>
</dbReference>
<dbReference type="Gene3D" id="3.40.50.300">
    <property type="entry name" value="P-loop containing nucleotide triphosphate hydrolases"/>
    <property type="match status" value="2"/>
</dbReference>
<evidence type="ECO:0000256" key="1">
    <source>
        <dbReference type="ARBA" id="ARBA00001947"/>
    </source>
</evidence>